<keyword evidence="7" id="KW-0812">Transmembrane</keyword>
<dbReference type="GO" id="GO:0003677">
    <property type="term" value="F:DNA binding"/>
    <property type="evidence" value="ECO:0007669"/>
    <property type="project" value="UniProtKB-KW"/>
</dbReference>
<dbReference type="InterPro" id="IPR018541">
    <property type="entry name" value="Ftsk_gamma"/>
</dbReference>
<dbReference type="Pfam" id="PF01580">
    <property type="entry name" value="FtsK_SpoIIIE"/>
    <property type="match status" value="1"/>
</dbReference>
<organism evidence="9">
    <name type="scientific">Flexilinea flocculi</name>
    <dbReference type="NCBI Taxonomy" id="1678840"/>
    <lineage>
        <taxon>Bacteria</taxon>
        <taxon>Bacillati</taxon>
        <taxon>Chloroflexota</taxon>
        <taxon>Anaerolineae</taxon>
        <taxon>Anaerolineales</taxon>
        <taxon>Anaerolineaceae</taxon>
        <taxon>Flexilinea</taxon>
    </lineage>
</organism>
<dbReference type="RefSeq" id="WP_082174645.1">
    <property type="nucleotide sequence ID" value="NZ_DF968180.1"/>
</dbReference>
<keyword evidence="7" id="KW-1133">Transmembrane helix</keyword>
<reference evidence="9" key="1">
    <citation type="journal article" date="2015" name="Genome Announc.">
        <title>Draft Genome Sequence of Anaerolineae Strain TC1, a Novel Isolate from a Methanogenic Wastewater Treatment System.</title>
        <authorList>
            <person name="Matsuura N."/>
            <person name="Tourlousse D.M."/>
            <person name="Sun L."/>
            <person name="Toyonaga M."/>
            <person name="Kuroda K."/>
            <person name="Ohashi A."/>
            <person name="Cruz R."/>
            <person name="Yamaguchi T."/>
            <person name="Sekiguchi Y."/>
        </authorList>
    </citation>
    <scope>NUCLEOTIDE SEQUENCE [LARGE SCALE GENOMIC DNA]</scope>
    <source>
        <strain evidence="9">TC1</strain>
    </source>
</reference>
<feature type="transmembrane region" description="Helical" evidence="7">
    <location>
        <begin position="156"/>
        <end position="175"/>
    </location>
</feature>
<proteinExistence type="inferred from homology"/>
<comment type="similarity">
    <text evidence="1">Belongs to the FtsK/SpoIIIE/SftA family.</text>
</comment>
<evidence type="ECO:0000313" key="10">
    <source>
        <dbReference type="Proteomes" id="UP000053370"/>
    </source>
</evidence>
<dbReference type="CDD" id="cd01127">
    <property type="entry name" value="TrwB_TraG_TraD_VirD4"/>
    <property type="match status" value="1"/>
</dbReference>
<dbReference type="InterPro" id="IPR027417">
    <property type="entry name" value="P-loop_NTPase"/>
</dbReference>
<dbReference type="Gene3D" id="3.30.980.40">
    <property type="match status" value="1"/>
</dbReference>
<evidence type="ECO:0000256" key="3">
    <source>
        <dbReference type="ARBA" id="ARBA00022840"/>
    </source>
</evidence>
<keyword evidence="7" id="KW-0472">Membrane</keyword>
<evidence type="ECO:0000256" key="2">
    <source>
        <dbReference type="ARBA" id="ARBA00022741"/>
    </source>
</evidence>
<dbReference type="PROSITE" id="PS50901">
    <property type="entry name" value="FTSK"/>
    <property type="match status" value="1"/>
</dbReference>
<dbReference type="InterPro" id="IPR041027">
    <property type="entry name" value="FtsK_alpha"/>
</dbReference>
<dbReference type="PANTHER" id="PTHR22683">
    <property type="entry name" value="SPORULATION PROTEIN RELATED"/>
    <property type="match status" value="1"/>
</dbReference>
<dbReference type="InterPro" id="IPR003593">
    <property type="entry name" value="AAA+_ATPase"/>
</dbReference>
<evidence type="ECO:0000256" key="4">
    <source>
        <dbReference type="ARBA" id="ARBA00023125"/>
    </source>
</evidence>
<evidence type="ECO:0000313" key="9">
    <source>
        <dbReference type="EMBL" id="GAP39772.1"/>
    </source>
</evidence>
<protein>
    <submittedName>
        <fullName evidence="9">DNA segregation ATPase FtsK/SpoIIIE</fullName>
    </submittedName>
</protein>
<dbReference type="PANTHER" id="PTHR22683:SF41">
    <property type="entry name" value="DNA TRANSLOCASE FTSK"/>
    <property type="match status" value="1"/>
</dbReference>
<dbReference type="AlphaFoldDB" id="A0A0K8PAT8"/>
<dbReference type="Pfam" id="PF17854">
    <property type="entry name" value="FtsK_alpha"/>
    <property type="match status" value="1"/>
</dbReference>
<keyword evidence="3 5" id="KW-0067">ATP-binding</keyword>
<evidence type="ECO:0000256" key="7">
    <source>
        <dbReference type="SAM" id="Phobius"/>
    </source>
</evidence>
<dbReference type="SMART" id="SM00843">
    <property type="entry name" value="Ftsk_gamma"/>
    <property type="match status" value="1"/>
</dbReference>
<keyword evidence="2 5" id="KW-0547">Nucleotide-binding</keyword>
<feature type="transmembrane region" description="Helical" evidence="7">
    <location>
        <begin position="45"/>
        <end position="71"/>
    </location>
</feature>
<feature type="region of interest" description="Disordered" evidence="6">
    <location>
        <begin position="250"/>
        <end position="282"/>
    </location>
</feature>
<dbReference type="EMBL" id="DF968180">
    <property type="protein sequence ID" value="GAP39772.1"/>
    <property type="molecule type" value="Genomic_DNA"/>
</dbReference>
<evidence type="ECO:0000256" key="6">
    <source>
        <dbReference type="SAM" id="MobiDB-lite"/>
    </source>
</evidence>
<feature type="domain" description="FtsK" evidence="8">
    <location>
        <begin position="497"/>
        <end position="685"/>
    </location>
</feature>
<feature type="compositionally biased region" description="Basic residues" evidence="6">
    <location>
        <begin position="1"/>
        <end position="12"/>
    </location>
</feature>
<dbReference type="SUPFAM" id="SSF52540">
    <property type="entry name" value="P-loop containing nucleoside triphosphate hydrolases"/>
    <property type="match status" value="1"/>
</dbReference>
<feature type="transmembrane region" description="Helical" evidence="7">
    <location>
        <begin position="125"/>
        <end position="144"/>
    </location>
</feature>
<gene>
    <name evidence="9" type="ORF">ATC1_12307</name>
</gene>
<dbReference type="Pfam" id="PF09397">
    <property type="entry name" value="FtsK_gamma"/>
    <property type="match status" value="1"/>
</dbReference>
<evidence type="ECO:0000256" key="1">
    <source>
        <dbReference type="ARBA" id="ARBA00006474"/>
    </source>
</evidence>
<accession>A0A0K8PAT8</accession>
<feature type="binding site" evidence="5">
    <location>
        <begin position="515"/>
        <end position="522"/>
    </location>
    <ligand>
        <name>ATP</name>
        <dbReference type="ChEBI" id="CHEBI:30616"/>
    </ligand>
</feature>
<dbReference type="PATRIC" id="fig|1678840.3.peg.869"/>
<name>A0A0K8PAT8_9CHLR</name>
<dbReference type="Proteomes" id="UP000053370">
    <property type="component" value="Unassembled WGS sequence"/>
</dbReference>
<sequence length="854" mass="95798">MTSIQPKKKVKASYRGDKKPSMAARKKAATIAAKRNKKALSNTPLSFYSIFSIFADFIGLLLLLSGILIFFSLKFPEMISLTEWCSRFILFYAGKSAYFSGGIFVLAGLWILILRRIKKPFSFSWKFFIFFIVVYQYILVLIQHEENADAYVYGKFANLAGGVVAGQIDAALFTAVGNAGSILIYCFSALIMLLIAWLWISNSFSNSLHIHPAFFSPLRKKLKSLFRNLSRSNAVYITEPDPKKEAIPFNFSDTEPPLEEVKDQKKPSVTRSKKSRTAANEVTENVISDDRIAKPDSKTDLEKTFHTQKKIDPLPEKIQPVTFLKNSFRPSLSERLGKQETTEKKDELVISWRLPITDEILDPIKIRQNITSEDPHIQGQIQKIEHVLDAFDAPGKVVDIQIGPTFTQYGIEPGFMERADRKTRVRVKQIENVKKDLEMALSVKQLTIEAPIPNKTFIGLQVQNKYRIPVTLREIIESDVFQKNRKGLGIALGKDINGAVYAADLTRMPHLLIAGATGSGKSVCLNAILVCLLMNYTPDQLKLVLIDPKRVELTGYNGIPHLITPVITDVEQVGNVLQWILREMDMRNLHFMQTGVRNIQDYNQKNPDKILPYLVVVIDELANLMMEAASDIETSITRLAQTARAMGIHIIVATQRPSRDVITGTIKGNLPSRIAFAVATNIDSHVILDRSGAENLFGKGDMYFMSSEDSNLKRLQCVYVSDDEIRKLVDYWKKNPRIGDEQSEMKTNTISLVTVRAQPQITQGTLTQLPMLNEDISSVKKGDDPLLNEAIAMVRKQGRASANMLVSRLSIGFTRANKLLSQMEDMGIISPPNANPAIPREILDYGENGAPPED</sequence>
<dbReference type="OrthoDB" id="9807790at2"/>
<feature type="transmembrane region" description="Helical" evidence="7">
    <location>
        <begin position="182"/>
        <end position="200"/>
    </location>
</feature>
<dbReference type="Gene3D" id="3.40.50.300">
    <property type="entry name" value="P-loop containing nucleotide triphosphate hydrolases"/>
    <property type="match status" value="1"/>
</dbReference>
<dbReference type="InterPro" id="IPR002543">
    <property type="entry name" value="FtsK_dom"/>
</dbReference>
<dbReference type="InterPro" id="IPR036390">
    <property type="entry name" value="WH_DNA-bd_sf"/>
</dbReference>
<feature type="region of interest" description="Disordered" evidence="6">
    <location>
        <begin position="1"/>
        <end position="22"/>
    </location>
</feature>
<dbReference type="SMART" id="SM00382">
    <property type="entry name" value="AAA"/>
    <property type="match status" value="1"/>
</dbReference>
<dbReference type="InterPro" id="IPR050206">
    <property type="entry name" value="FtsK/SpoIIIE/SftA"/>
</dbReference>
<evidence type="ECO:0000259" key="8">
    <source>
        <dbReference type="PROSITE" id="PS50901"/>
    </source>
</evidence>
<dbReference type="STRING" id="1678840.ATC1_12307"/>
<dbReference type="InterPro" id="IPR036388">
    <property type="entry name" value="WH-like_DNA-bd_sf"/>
</dbReference>
<dbReference type="Gene3D" id="1.10.10.10">
    <property type="entry name" value="Winged helix-like DNA-binding domain superfamily/Winged helix DNA-binding domain"/>
    <property type="match status" value="1"/>
</dbReference>
<evidence type="ECO:0000256" key="5">
    <source>
        <dbReference type="PROSITE-ProRule" id="PRU00289"/>
    </source>
</evidence>
<dbReference type="GO" id="GO:0005524">
    <property type="term" value="F:ATP binding"/>
    <property type="evidence" value="ECO:0007669"/>
    <property type="project" value="UniProtKB-UniRule"/>
</dbReference>
<dbReference type="SUPFAM" id="SSF46785">
    <property type="entry name" value="Winged helix' DNA-binding domain"/>
    <property type="match status" value="1"/>
</dbReference>
<keyword evidence="10" id="KW-1185">Reference proteome</keyword>
<feature type="transmembrane region" description="Helical" evidence="7">
    <location>
        <begin position="91"/>
        <end position="113"/>
    </location>
</feature>
<keyword evidence="4" id="KW-0238">DNA-binding</keyword>